<keyword evidence="3" id="KW-1185">Reference proteome</keyword>
<proteinExistence type="predicted"/>
<gene>
    <name evidence="2" type="ORF">PHET_11403</name>
</gene>
<organism evidence="2 3">
    <name type="scientific">Paragonimus heterotremus</name>
    <dbReference type="NCBI Taxonomy" id="100268"/>
    <lineage>
        <taxon>Eukaryota</taxon>
        <taxon>Metazoa</taxon>
        <taxon>Spiralia</taxon>
        <taxon>Lophotrochozoa</taxon>
        <taxon>Platyhelminthes</taxon>
        <taxon>Trematoda</taxon>
        <taxon>Digenea</taxon>
        <taxon>Plagiorchiida</taxon>
        <taxon>Troglotremata</taxon>
        <taxon>Troglotrematidae</taxon>
        <taxon>Paragonimus</taxon>
    </lineage>
</organism>
<feature type="region of interest" description="Disordered" evidence="1">
    <location>
        <begin position="96"/>
        <end position="132"/>
    </location>
</feature>
<dbReference type="AlphaFoldDB" id="A0A8J4WMD5"/>
<comment type="caution">
    <text evidence="2">The sequence shown here is derived from an EMBL/GenBank/DDBJ whole genome shotgun (WGS) entry which is preliminary data.</text>
</comment>
<reference evidence="2" key="1">
    <citation type="submission" date="2019-05" db="EMBL/GenBank/DDBJ databases">
        <title>Annotation for the trematode Paragonimus heterotremus.</title>
        <authorList>
            <person name="Choi Y.-J."/>
        </authorList>
    </citation>
    <scope>NUCLEOTIDE SEQUENCE</scope>
    <source>
        <strain evidence="2">LC</strain>
    </source>
</reference>
<name>A0A8J4WMD5_9TREM</name>
<evidence type="ECO:0000313" key="3">
    <source>
        <dbReference type="Proteomes" id="UP000748531"/>
    </source>
</evidence>
<sequence>MSADVLRFDTSSLNIAEEAAIDHDVILHQELKQLIAEQFEDFDFGDDLDDEYKSNNSDVIVAQQHTAKSNPEDLTSILAAGKLSLLENAIQRFGEEETRMSGEIETEHSGSESLSDRNGSPSVSNSEAPKMPLTQTAVQSDLLCMIRSDNCALVRNNVCINPNNVRDEAYCSVSTFGQTETPINCTVGHLRDAPPNERGSSTASVVVQR</sequence>
<feature type="compositionally biased region" description="Polar residues" evidence="1">
    <location>
        <begin position="111"/>
        <end position="132"/>
    </location>
</feature>
<accession>A0A8J4WMD5</accession>
<dbReference type="Proteomes" id="UP000748531">
    <property type="component" value="Unassembled WGS sequence"/>
</dbReference>
<evidence type="ECO:0000313" key="2">
    <source>
        <dbReference type="EMBL" id="KAF5395875.1"/>
    </source>
</evidence>
<protein>
    <submittedName>
        <fullName evidence="2">Uncharacterized protein</fullName>
    </submittedName>
</protein>
<evidence type="ECO:0000256" key="1">
    <source>
        <dbReference type="SAM" id="MobiDB-lite"/>
    </source>
</evidence>
<dbReference type="EMBL" id="LUCH01010013">
    <property type="protein sequence ID" value="KAF5395875.1"/>
    <property type="molecule type" value="Genomic_DNA"/>
</dbReference>
<feature type="compositionally biased region" description="Basic and acidic residues" evidence="1">
    <location>
        <begin position="96"/>
        <end position="110"/>
    </location>
</feature>